<protein>
    <submittedName>
        <fullName evidence="1">Uncharacterized protein</fullName>
    </submittedName>
</protein>
<name>A0ACC2HTT6_9PLEO</name>
<keyword evidence="2" id="KW-1185">Reference proteome</keyword>
<proteinExistence type="predicted"/>
<gene>
    <name evidence="1" type="ORF">OPT61_g9878</name>
</gene>
<evidence type="ECO:0000313" key="1">
    <source>
        <dbReference type="EMBL" id="KAJ8105931.1"/>
    </source>
</evidence>
<sequence length="124" mass="12767">MGRCWSLQRARQLIKRAGAEPVLHGGARLDGGSKACGVEAASRTVNSEQMAALSTTRGPAPRRGGVVGGLWLVTSATPRTATALAGGASSNTQPATACINTIAERRPVRIPTPIAPADELHFPS</sequence>
<accession>A0ACC2HTT6</accession>
<dbReference type="EMBL" id="JAPHNI010001322">
    <property type="protein sequence ID" value="KAJ8105931.1"/>
    <property type="molecule type" value="Genomic_DNA"/>
</dbReference>
<reference evidence="1" key="1">
    <citation type="submission" date="2022-11" db="EMBL/GenBank/DDBJ databases">
        <title>Genome Sequence of Boeremia exigua.</title>
        <authorList>
            <person name="Buettner E."/>
        </authorList>
    </citation>
    <scope>NUCLEOTIDE SEQUENCE</scope>
    <source>
        <strain evidence="1">CU02</strain>
    </source>
</reference>
<evidence type="ECO:0000313" key="2">
    <source>
        <dbReference type="Proteomes" id="UP001153331"/>
    </source>
</evidence>
<comment type="caution">
    <text evidence="1">The sequence shown here is derived from an EMBL/GenBank/DDBJ whole genome shotgun (WGS) entry which is preliminary data.</text>
</comment>
<organism evidence="1 2">
    <name type="scientific">Boeremia exigua</name>
    <dbReference type="NCBI Taxonomy" id="749465"/>
    <lineage>
        <taxon>Eukaryota</taxon>
        <taxon>Fungi</taxon>
        <taxon>Dikarya</taxon>
        <taxon>Ascomycota</taxon>
        <taxon>Pezizomycotina</taxon>
        <taxon>Dothideomycetes</taxon>
        <taxon>Pleosporomycetidae</taxon>
        <taxon>Pleosporales</taxon>
        <taxon>Pleosporineae</taxon>
        <taxon>Didymellaceae</taxon>
        <taxon>Boeremia</taxon>
    </lineage>
</organism>
<dbReference type="Proteomes" id="UP001153331">
    <property type="component" value="Unassembled WGS sequence"/>
</dbReference>